<gene>
    <name evidence="1" type="ORF">A3C16_00955</name>
</gene>
<reference evidence="1 2" key="1">
    <citation type="journal article" date="2016" name="Nat. Commun.">
        <title>Thousands of microbial genomes shed light on interconnected biogeochemical processes in an aquifer system.</title>
        <authorList>
            <person name="Anantharaman K."/>
            <person name="Brown C.T."/>
            <person name="Hug L.A."/>
            <person name="Sharon I."/>
            <person name="Castelle C.J."/>
            <person name="Probst A.J."/>
            <person name="Thomas B.C."/>
            <person name="Singh A."/>
            <person name="Wilkins M.J."/>
            <person name="Karaoz U."/>
            <person name="Brodie E.L."/>
            <person name="Williams K.H."/>
            <person name="Hubbard S.S."/>
            <person name="Banfield J.F."/>
        </authorList>
    </citation>
    <scope>NUCLEOTIDE SEQUENCE [LARGE SCALE GENOMIC DNA]</scope>
</reference>
<evidence type="ECO:0000313" key="2">
    <source>
        <dbReference type="Proteomes" id="UP000177811"/>
    </source>
</evidence>
<name>A0A1G2KX08_9BACT</name>
<sequence>MEKTQTTPKKWKMPWDDDPRLERYVDDNAFFMLDAISRGHLSGKHASYHFFLASVQPLEWDHKTQIKFLLRVAEEYEFELKNFATMTYAFAEEYEKNLIDPKTNKPLPEYEAAYKKYFEELDEFEKYKKKHGLKDMFEDIGAPIRGGPAIKDKSIFVPPKEPRDYEGAYKWALDEIKKKPQSAEGKLFSKIFADKFGLTDLEEVIKISDRILAINELEDSERFYAKKICNDIVSWASFEFVPDEKAAEKLKDDMNNYLDKFIDNKLGMPSREKRIGEVLVLQNQNIYTFNKHKELMIERLREMHENFGNAFVFENPFGQIARYDGDNHKENLKERYAARQFLFKHAIFAFEKLGYIRILTLGNNWHYSEEVEDLRDTAKIQLLPPFFKELGVVPKQTNLYFDDERSRLYVRGIEIKIQKNSDQYHALRIMFSDPKELGQEWFFDDIAERIDRSRPEERVKRYYNAIYQIGIKLTAKGFPDFFITTKYSAKIDPKRLS</sequence>
<comment type="caution">
    <text evidence="1">The sequence shown here is derived from an EMBL/GenBank/DDBJ whole genome shotgun (WGS) entry which is preliminary data.</text>
</comment>
<organism evidence="1 2">
    <name type="scientific">Candidatus Sungbacteria bacterium RIFCSPHIGHO2_02_FULL_51_29</name>
    <dbReference type="NCBI Taxonomy" id="1802273"/>
    <lineage>
        <taxon>Bacteria</taxon>
        <taxon>Candidatus Sungiibacteriota</taxon>
    </lineage>
</organism>
<dbReference type="Proteomes" id="UP000177811">
    <property type="component" value="Unassembled WGS sequence"/>
</dbReference>
<accession>A0A1G2KX08</accession>
<proteinExistence type="predicted"/>
<dbReference type="AlphaFoldDB" id="A0A1G2KX08"/>
<evidence type="ECO:0000313" key="1">
    <source>
        <dbReference type="EMBL" id="OHA03947.1"/>
    </source>
</evidence>
<dbReference type="EMBL" id="MHQL01000004">
    <property type="protein sequence ID" value="OHA03947.1"/>
    <property type="molecule type" value="Genomic_DNA"/>
</dbReference>
<protein>
    <submittedName>
        <fullName evidence="1">Uncharacterized protein</fullName>
    </submittedName>
</protein>